<evidence type="ECO:0000259" key="1">
    <source>
        <dbReference type="Pfam" id="PF13966"/>
    </source>
</evidence>
<dbReference type="PROSITE" id="PS51257">
    <property type="entry name" value="PROKAR_LIPOPROTEIN"/>
    <property type="match status" value="1"/>
</dbReference>
<dbReference type="InterPro" id="IPR026960">
    <property type="entry name" value="RVT-Znf"/>
</dbReference>
<evidence type="ECO:0000313" key="2">
    <source>
        <dbReference type="EMBL" id="KAH0877451.1"/>
    </source>
</evidence>
<name>A0ABQ7ZB53_BRANA</name>
<evidence type="ECO:0000313" key="3">
    <source>
        <dbReference type="Proteomes" id="UP000824890"/>
    </source>
</evidence>
<dbReference type="Proteomes" id="UP000824890">
    <property type="component" value="Unassembled WGS sequence"/>
</dbReference>
<dbReference type="Pfam" id="PF13966">
    <property type="entry name" value="zf-RVT"/>
    <property type="match status" value="1"/>
</dbReference>
<keyword evidence="3" id="KW-1185">Reference proteome</keyword>
<comment type="caution">
    <text evidence="2">The sequence shown here is derived from an EMBL/GenBank/DDBJ whole genome shotgun (WGS) entry which is preliminary data.</text>
</comment>
<gene>
    <name evidence="2" type="ORF">HID58_064845</name>
</gene>
<protein>
    <recommendedName>
        <fullName evidence="1">Reverse transcriptase zinc-binding domain-containing protein</fullName>
    </recommendedName>
</protein>
<reference evidence="2 3" key="1">
    <citation type="submission" date="2021-05" db="EMBL/GenBank/DDBJ databases">
        <title>Genome Assembly of Synthetic Allotetraploid Brassica napus Reveals Homoeologous Exchanges between Subgenomes.</title>
        <authorList>
            <person name="Davis J.T."/>
        </authorList>
    </citation>
    <scope>NUCLEOTIDE SEQUENCE [LARGE SCALE GENOMIC DNA]</scope>
    <source>
        <strain evidence="3">cv. Da-Ae</strain>
        <tissue evidence="2">Seedling</tissue>
    </source>
</reference>
<proteinExistence type="predicted"/>
<sequence>MLNRMPTKDMIISWGLQATSACILCTSGFESRDHLYFNCDYSWELWKPLALRCGLTPSRLWTDTISSLLTLSSPAWQRRLILLVWQLVMYSIWQERNSRIHCQIFKPKDTISNSIDRTLRNKIQSSREANPTMASNMIQF</sequence>
<dbReference type="EMBL" id="JAGKQM010000015">
    <property type="protein sequence ID" value="KAH0877451.1"/>
    <property type="molecule type" value="Genomic_DNA"/>
</dbReference>
<accession>A0ABQ7ZB53</accession>
<organism evidence="2 3">
    <name type="scientific">Brassica napus</name>
    <name type="common">Rape</name>
    <dbReference type="NCBI Taxonomy" id="3708"/>
    <lineage>
        <taxon>Eukaryota</taxon>
        <taxon>Viridiplantae</taxon>
        <taxon>Streptophyta</taxon>
        <taxon>Embryophyta</taxon>
        <taxon>Tracheophyta</taxon>
        <taxon>Spermatophyta</taxon>
        <taxon>Magnoliopsida</taxon>
        <taxon>eudicotyledons</taxon>
        <taxon>Gunneridae</taxon>
        <taxon>Pentapetalae</taxon>
        <taxon>rosids</taxon>
        <taxon>malvids</taxon>
        <taxon>Brassicales</taxon>
        <taxon>Brassicaceae</taxon>
        <taxon>Brassiceae</taxon>
        <taxon>Brassica</taxon>
    </lineage>
</organism>
<feature type="domain" description="Reverse transcriptase zinc-binding" evidence="1">
    <location>
        <begin position="2"/>
        <end position="46"/>
    </location>
</feature>